<accession>A0A846HHW0</accession>
<gene>
    <name evidence="1" type="ORF">PI95_030075</name>
</gene>
<sequence>MFRTRSFVFSFSFPCSASKCGSWRTAASITNSRGSSPLNAFPIPHSPFPIPHSPLPTPHSPFPIPHFHLLSNIHTKNRAQRNLIV</sequence>
<evidence type="ECO:0000313" key="2">
    <source>
        <dbReference type="Proteomes" id="UP000031549"/>
    </source>
</evidence>
<evidence type="ECO:0000313" key="1">
    <source>
        <dbReference type="EMBL" id="NEU76643.1"/>
    </source>
</evidence>
<name>A0A846HHW0_9CYAN</name>
<proteinExistence type="predicted"/>
<dbReference type="Proteomes" id="UP000031549">
    <property type="component" value="Unassembled WGS sequence"/>
</dbReference>
<keyword evidence="2" id="KW-1185">Reference proteome</keyword>
<protein>
    <submittedName>
        <fullName evidence="1">Uncharacterized protein</fullName>
    </submittedName>
</protein>
<reference evidence="1 2" key="1">
    <citation type="journal article" date="2015" name="Genome Announc.">
        <title>Draft Genome Sequence of Cyanobacterium Hassallia byssoidea Strain VB512170, Isolated from Monuments in India.</title>
        <authorList>
            <person name="Singh D."/>
            <person name="Chandrababunaidu M.M."/>
            <person name="Panda A."/>
            <person name="Sen D."/>
            <person name="Bhattacharyya S."/>
            <person name="Adhikary S.P."/>
            <person name="Tripathy S."/>
        </authorList>
    </citation>
    <scope>NUCLEOTIDE SEQUENCE [LARGE SCALE GENOMIC DNA]</scope>
    <source>
        <strain evidence="1 2">VB512170</strain>
    </source>
</reference>
<dbReference type="EMBL" id="JTCM02000123">
    <property type="protein sequence ID" value="NEU76643.1"/>
    <property type="molecule type" value="Genomic_DNA"/>
</dbReference>
<dbReference type="AlphaFoldDB" id="A0A846HHW0"/>
<organism evidence="1 2">
    <name type="scientific">Hassallia byssoidea VB512170</name>
    <dbReference type="NCBI Taxonomy" id="1304833"/>
    <lineage>
        <taxon>Bacteria</taxon>
        <taxon>Bacillati</taxon>
        <taxon>Cyanobacteriota</taxon>
        <taxon>Cyanophyceae</taxon>
        <taxon>Nostocales</taxon>
        <taxon>Tolypothrichaceae</taxon>
        <taxon>Hassallia</taxon>
    </lineage>
</organism>
<comment type="caution">
    <text evidence="1">The sequence shown here is derived from an EMBL/GenBank/DDBJ whole genome shotgun (WGS) entry which is preliminary data.</text>
</comment>